<sequence>GDHPHAADDNHMLRKSTLIDTLGTSQPPTLDDIQNS</sequence>
<gene>
    <name evidence="2" type="ORF">S01H1_61582</name>
</gene>
<dbReference type="EMBL" id="BARS01040391">
    <property type="protein sequence ID" value="GAG35247.1"/>
    <property type="molecule type" value="Genomic_DNA"/>
</dbReference>
<comment type="caution">
    <text evidence="2">The sequence shown here is derived from an EMBL/GenBank/DDBJ whole genome shotgun (WGS) entry which is preliminary data.</text>
</comment>
<feature type="region of interest" description="Disordered" evidence="1">
    <location>
        <begin position="1"/>
        <end position="36"/>
    </location>
</feature>
<dbReference type="AlphaFoldDB" id="X0XIN3"/>
<feature type="compositionally biased region" description="Polar residues" evidence="1">
    <location>
        <begin position="18"/>
        <end position="36"/>
    </location>
</feature>
<feature type="compositionally biased region" description="Basic and acidic residues" evidence="1">
    <location>
        <begin position="1"/>
        <end position="12"/>
    </location>
</feature>
<protein>
    <submittedName>
        <fullName evidence="2">Uncharacterized protein</fullName>
    </submittedName>
</protein>
<accession>X0XIN3</accession>
<feature type="non-terminal residue" evidence="2">
    <location>
        <position position="1"/>
    </location>
</feature>
<reference evidence="2" key="1">
    <citation type="journal article" date="2014" name="Front. Microbiol.">
        <title>High frequency of phylogenetically diverse reductive dehalogenase-homologous genes in deep subseafloor sedimentary metagenomes.</title>
        <authorList>
            <person name="Kawai M."/>
            <person name="Futagami T."/>
            <person name="Toyoda A."/>
            <person name="Takaki Y."/>
            <person name="Nishi S."/>
            <person name="Hori S."/>
            <person name="Arai W."/>
            <person name="Tsubouchi T."/>
            <person name="Morono Y."/>
            <person name="Uchiyama I."/>
            <person name="Ito T."/>
            <person name="Fujiyama A."/>
            <person name="Inagaki F."/>
            <person name="Takami H."/>
        </authorList>
    </citation>
    <scope>NUCLEOTIDE SEQUENCE</scope>
    <source>
        <strain evidence="2">Expedition CK06-06</strain>
    </source>
</reference>
<organism evidence="2">
    <name type="scientific">marine sediment metagenome</name>
    <dbReference type="NCBI Taxonomy" id="412755"/>
    <lineage>
        <taxon>unclassified sequences</taxon>
        <taxon>metagenomes</taxon>
        <taxon>ecological metagenomes</taxon>
    </lineage>
</organism>
<evidence type="ECO:0000313" key="2">
    <source>
        <dbReference type="EMBL" id="GAG35247.1"/>
    </source>
</evidence>
<evidence type="ECO:0000256" key="1">
    <source>
        <dbReference type="SAM" id="MobiDB-lite"/>
    </source>
</evidence>
<name>X0XIN3_9ZZZZ</name>
<proteinExistence type="predicted"/>